<accession>A0ABW3FAQ8</accession>
<evidence type="ECO:0000313" key="2">
    <source>
        <dbReference type="Proteomes" id="UP001597128"/>
    </source>
</evidence>
<evidence type="ECO:0000313" key="1">
    <source>
        <dbReference type="EMBL" id="MFD0914662.1"/>
    </source>
</evidence>
<dbReference type="RefSeq" id="WP_379058777.1">
    <property type="nucleotide sequence ID" value="NZ_JBHTKB010000003.1"/>
</dbReference>
<dbReference type="Proteomes" id="UP001597128">
    <property type="component" value="Unassembled WGS sequence"/>
</dbReference>
<sequence length="125" mass="13482">MEESIYFSQKGISVSNTRFIVNGTHIAIKNVTTVESKTLKPRLTFARVCLLGGLALLFGNGNLPYIGLLSMVYAGMAWLLTTPKYAVVIHTVAGDIQAFIGENILDVENVLTALNVAIALRGAQE</sequence>
<dbReference type="InterPro" id="IPR045629">
    <property type="entry name" value="DUF6232"/>
</dbReference>
<proteinExistence type="predicted"/>
<dbReference type="EMBL" id="JBHTKB010000003">
    <property type="protein sequence ID" value="MFD0914662.1"/>
    <property type="molecule type" value="Genomic_DNA"/>
</dbReference>
<dbReference type="Pfam" id="PF19744">
    <property type="entry name" value="DUF6232"/>
    <property type="match status" value="1"/>
</dbReference>
<comment type="caution">
    <text evidence="1">The sequence shown here is derived from an EMBL/GenBank/DDBJ whole genome shotgun (WGS) entry which is preliminary data.</text>
</comment>
<name>A0ABW3FAQ8_9PROT</name>
<organism evidence="1 2">
    <name type="scientific">Methylophilus luteus</name>
    <dbReference type="NCBI Taxonomy" id="640108"/>
    <lineage>
        <taxon>Bacteria</taxon>
        <taxon>Pseudomonadati</taxon>
        <taxon>Pseudomonadota</taxon>
        <taxon>Betaproteobacteria</taxon>
        <taxon>Nitrosomonadales</taxon>
        <taxon>Methylophilaceae</taxon>
        <taxon>Methylophilus</taxon>
    </lineage>
</organism>
<reference evidence="2" key="1">
    <citation type="journal article" date="2019" name="Int. J. Syst. Evol. Microbiol.">
        <title>The Global Catalogue of Microorganisms (GCM) 10K type strain sequencing project: providing services to taxonomists for standard genome sequencing and annotation.</title>
        <authorList>
            <consortium name="The Broad Institute Genomics Platform"/>
            <consortium name="The Broad Institute Genome Sequencing Center for Infectious Disease"/>
            <person name="Wu L."/>
            <person name="Ma J."/>
        </authorList>
    </citation>
    <scope>NUCLEOTIDE SEQUENCE [LARGE SCALE GENOMIC DNA]</scope>
    <source>
        <strain evidence="2">CCUG 58412</strain>
    </source>
</reference>
<protein>
    <submittedName>
        <fullName evidence="1">DUF6232 family protein</fullName>
    </submittedName>
</protein>
<gene>
    <name evidence="1" type="ORF">ACFQ1Z_13965</name>
</gene>
<keyword evidence="2" id="KW-1185">Reference proteome</keyword>